<organism evidence="1 2">
    <name type="scientific">Dreissena polymorpha</name>
    <name type="common">Zebra mussel</name>
    <name type="synonym">Mytilus polymorpha</name>
    <dbReference type="NCBI Taxonomy" id="45954"/>
    <lineage>
        <taxon>Eukaryota</taxon>
        <taxon>Metazoa</taxon>
        <taxon>Spiralia</taxon>
        <taxon>Lophotrochozoa</taxon>
        <taxon>Mollusca</taxon>
        <taxon>Bivalvia</taxon>
        <taxon>Autobranchia</taxon>
        <taxon>Heteroconchia</taxon>
        <taxon>Euheterodonta</taxon>
        <taxon>Imparidentia</taxon>
        <taxon>Neoheterodontei</taxon>
        <taxon>Myida</taxon>
        <taxon>Dreissenoidea</taxon>
        <taxon>Dreissenidae</taxon>
        <taxon>Dreissena</taxon>
    </lineage>
</organism>
<name>A0A9D4K720_DREPO</name>
<proteinExistence type="predicted"/>
<sequence length="67" mass="7722">MHLNINRTFVLTTDDRNDSIDVYYDNQAHTLRDTLKSADYIVGFPGNDRIGDCSLHPSFQLSTLQEY</sequence>
<dbReference type="EMBL" id="JAIWYP010000004">
    <property type="protein sequence ID" value="KAH3834263.1"/>
    <property type="molecule type" value="Genomic_DNA"/>
</dbReference>
<evidence type="ECO:0000313" key="2">
    <source>
        <dbReference type="Proteomes" id="UP000828390"/>
    </source>
</evidence>
<keyword evidence="2" id="KW-1185">Reference proteome</keyword>
<dbReference type="AlphaFoldDB" id="A0A9D4K720"/>
<accession>A0A9D4K720</accession>
<gene>
    <name evidence="1" type="ORF">DPMN_107583</name>
</gene>
<comment type="caution">
    <text evidence="1">The sequence shown here is derived from an EMBL/GenBank/DDBJ whole genome shotgun (WGS) entry which is preliminary data.</text>
</comment>
<dbReference type="Proteomes" id="UP000828390">
    <property type="component" value="Unassembled WGS sequence"/>
</dbReference>
<protein>
    <submittedName>
        <fullName evidence="1">Uncharacterized protein</fullName>
    </submittedName>
</protein>
<evidence type="ECO:0000313" key="1">
    <source>
        <dbReference type="EMBL" id="KAH3834263.1"/>
    </source>
</evidence>
<reference evidence="1" key="2">
    <citation type="submission" date="2020-11" db="EMBL/GenBank/DDBJ databases">
        <authorList>
            <person name="McCartney M.A."/>
            <person name="Auch B."/>
            <person name="Kono T."/>
            <person name="Mallez S."/>
            <person name="Becker A."/>
            <person name="Gohl D.M."/>
            <person name="Silverstein K.A.T."/>
            <person name="Koren S."/>
            <person name="Bechman K.B."/>
            <person name="Herman A."/>
            <person name="Abrahante J.E."/>
            <person name="Garbe J."/>
        </authorList>
    </citation>
    <scope>NUCLEOTIDE SEQUENCE</scope>
    <source>
        <strain evidence="1">Duluth1</strain>
        <tissue evidence="1">Whole animal</tissue>
    </source>
</reference>
<reference evidence="1" key="1">
    <citation type="journal article" date="2019" name="bioRxiv">
        <title>The Genome of the Zebra Mussel, Dreissena polymorpha: A Resource for Invasive Species Research.</title>
        <authorList>
            <person name="McCartney M.A."/>
            <person name="Auch B."/>
            <person name="Kono T."/>
            <person name="Mallez S."/>
            <person name="Zhang Y."/>
            <person name="Obille A."/>
            <person name="Becker A."/>
            <person name="Abrahante J.E."/>
            <person name="Garbe J."/>
            <person name="Badalamenti J.P."/>
            <person name="Herman A."/>
            <person name="Mangelson H."/>
            <person name="Liachko I."/>
            <person name="Sullivan S."/>
            <person name="Sone E.D."/>
            <person name="Koren S."/>
            <person name="Silverstein K.A.T."/>
            <person name="Beckman K.B."/>
            <person name="Gohl D.M."/>
        </authorList>
    </citation>
    <scope>NUCLEOTIDE SEQUENCE</scope>
    <source>
        <strain evidence="1">Duluth1</strain>
        <tissue evidence="1">Whole animal</tissue>
    </source>
</reference>